<sequence>MNSPPCMGSRATKARPGVVPALNVASEPAVAEMAASYALQPYRYNSAKHSWEKLDLAGEGHKVNKTSLRLATYNVFFGQNTMRGRFRHILSMLPELDADVICVQEANMEWIEEMTDNEYVQQHYFASDVNGRTFNGYGVVILSRIPMADLTMWKLPTSMGRRALIATYTINEETVSIGTVHLESLDSAQLRAEQLEKISGILASSPHAGLMGDFNFDSDRNFRKGVMPLENDNIAAHYPDYVDVWPTLRPADPKGPEEKGYTFDSEVNRMIRQFEQMRYDRVLWKSAGGQWRPKRIELFGTAPMKGHIGVWPSDHFGLVTDLEFVAQAEPEPEPELADE</sequence>
<proteinExistence type="predicted"/>
<dbReference type="CDD" id="cd09080">
    <property type="entry name" value="TDP2"/>
    <property type="match status" value="1"/>
</dbReference>
<keyword evidence="10" id="KW-0539">Nucleus</keyword>
<keyword evidence="12" id="KW-0269">Exonuclease</keyword>
<evidence type="ECO:0000256" key="9">
    <source>
        <dbReference type="ARBA" id="ARBA00023204"/>
    </source>
</evidence>
<dbReference type="InterPro" id="IPR005135">
    <property type="entry name" value="Endo/exonuclease/phosphatase"/>
</dbReference>
<keyword evidence="8" id="KW-0460">Magnesium</keyword>
<dbReference type="KEGG" id="acan:ACA1_175470"/>
<keyword evidence="13" id="KW-1185">Reference proteome</keyword>
<dbReference type="Pfam" id="PF03372">
    <property type="entry name" value="Exo_endo_phos"/>
    <property type="match status" value="1"/>
</dbReference>
<comment type="cofactor">
    <cofactor evidence="2">
        <name>Mg(2+)</name>
        <dbReference type="ChEBI" id="CHEBI:18420"/>
    </cofactor>
</comment>
<gene>
    <name evidence="12" type="ORF">ACA1_175470</name>
</gene>
<dbReference type="Gene3D" id="3.60.10.10">
    <property type="entry name" value="Endonuclease/exonuclease/phosphatase"/>
    <property type="match status" value="1"/>
</dbReference>
<dbReference type="Proteomes" id="UP000011083">
    <property type="component" value="Unassembled WGS sequence"/>
</dbReference>
<dbReference type="InterPro" id="IPR036691">
    <property type="entry name" value="Endo/exonu/phosph_ase_sf"/>
</dbReference>
<evidence type="ECO:0000256" key="6">
    <source>
        <dbReference type="ARBA" id="ARBA00022763"/>
    </source>
</evidence>
<dbReference type="GO" id="GO:0005737">
    <property type="term" value="C:cytoplasm"/>
    <property type="evidence" value="ECO:0007669"/>
    <property type="project" value="TreeGrafter"/>
</dbReference>
<dbReference type="GO" id="GO:0003697">
    <property type="term" value="F:single-stranded DNA binding"/>
    <property type="evidence" value="ECO:0007669"/>
    <property type="project" value="TreeGrafter"/>
</dbReference>
<dbReference type="GO" id="GO:0004527">
    <property type="term" value="F:exonuclease activity"/>
    <property type="evidence" value="ECO:0007669"/>
    <property type="project" value="UniProtKB-KW"/>
</dbReference>
<dbReference type="OMA" id="IMMSNDK"/>
<keyword evidence="7" id="KW-0378">Hydrolase</keyword>
<name>L8HI27_ACACF</name>
<evidence type="ECO:0000256" key="2">
    <source>
        <dbReference type="ARBA" id="ARBA00001946"/>
    </source>
</evidence>
<keyword evidence="6" id="KW-0227">DNA damage</keyword>
<evidence type="ECO:0000256" key="1">
    <source>
        <dbReference type="ARBA" id="ARBA00001936"/>
    </source>
</evidence>
<keyword evidence="4" id="KW-0540">Nuclease</keyword>
<dbReference type="SUPFAM" id="SSF56219">
    <property type="entry name" value="DNase I-like"/>
    <property type="match status" value="1"/>
</dbReference>
<evidence type="ECO:0000256" key="7">
    <source>
        <dbReference type="ARBA" id="ARBA00022801"/>
    </source>
</evidence>
<reference evidence="12 13" key="1">
    <citation type="journal article" date="2013" name="Genome Biol.">
        <title>Genome of Acanthamoeba castellanii highlights extensive lateral gene transfer and early evolution of tyrosine kinase signaling.</title>
        <authorList>
            <person name="Clarke M."/>
            <person name="Lohan A.J."/>
            <person name="Liu B."/>
            <person name="Lagkouvardos I."/>
            <person name="Roy S."/>
            <person name="Zafar N."/>
            <person name="Bertelli C."/>
            <person name="Schilde C."/>
            <person name="Kianianmomeni A."/>
            <person name="Burglin T.R."/>
            <person name="Frech C."/>
            <person name="Turcotte B."/>
            <person name="Kopec K.O."/>
            <person name="Synnott J.M."/>
            <person name="Choo C."/>
            <person name="Paponov I."/>
            <person name="Finkler A."/>
            <person name="Soon Heng Tan C."/>
            <person name="Hutchins A.P."/>
            <person name="Weinmeier T."/>
            <person name="Rattei T."/>
            <person name="Chu J.S."/>
            <person name="Gimenez G."/>
            <person name="Irimia M."/>
            <person name="Rigden D.J."/>
            <person name="Fitzpatrick D.A."/>
            <person name="Lorenzo-Morales J."/>
            <person name="Bateman A."/>
            <person name="Chiu C.H."/>
            <person name="Tang P."/>
            <person name="Hegemann P."/>
            <person name="Fromm H."/>
            <person name="Raoult D."/>
            <person name="Greub G."/>
            <person name="Miranda-Saavedra D."/>
            <person name="Chen N."/>
            <person name="Nash P."/>
            <person name="Ginger M.L."/>
            <person name="Horn M."/>
            <person name="Schaap P."/>
            <person name="Caler L."/>
            <person name="Loftus B."/>
        </authorList>
    </citation>
    <scope>NUCLEOTIDE SEQUENCE [LARGE SCALE GENOMIC DNA]</scope>
    <source>
        <strain evidence="12 13">Neff</strain>
    </source>
</reference>
<evidence type="ECO:0000256" key="8">
    <source>
        <dbReference type="ARBA" id="ARBA00022842"/>
    </source>
</evidence>
<evidence type="ECO:0000256" key="3">
    <source>
        <dbReference type="ARBA" id="ARBA00004322"/>
    </source>
</evidence>
<feature type="domain" description="Endonuclease/exonuclease/phosphatase" evidence="11">
    <location>
        <begin position="71"/>
        <end position="315"/>
    </location>
</feature>
<dbReference type="GeneID" id="14925904"/>
<dbReference type="VEuPathDB" id="AmoebaDB:ACA1_175470"/>
<dbReference type="EMBL" id="KB007811">
    <property type="protein sequence ID" value="ELR24872.1"/>
    <property type="molecule type" value="Genomic_DNA"/>
</dbReference>
<evidence type="ECO:0000259" key="11">
    <source>
        <dbReference type="Pfam" id="PF03372"/>
    </source>
</evidence>
<keyword evidence="9" id="KW-0234">DNA repair</keyword>
<comment type="subcellular location">
    <subcellularLocation>
        <location evidence="3">Nucleus</location>
        <location evidence="3">PML body</location>
    </subcellularLocation>
</comment>
<evidence type="ECO:0000256" key="5">
    <source>
        <dbReference type="ARBA" id="ARBA00022723"/>
    </source>
</evidence>
<evidence type="ECO:0000256" key="4">
    <source>
        <dbReference type="ARBA" id="ARBA00022722"/>
    </source>
</evidence>
<evidence type="ECO:0000313" key="12">
    <source>
        <dbReference type="EMBL" id="ELR24872.1"/>
    </source>
</evidence>
<protein>
    <submittedName>
        <fullName evidence="12">Endonuclease/exonuclease/phosphatase family protein</fullName>
    </submittedName>
</protein>
<evidence type="ECO:0000256" key="10">
    <source>
        <dbReference type="ARBA" id="ARBA00023242"/>
    </source>
</evidence>
<keyword evidence="5" id="KW-0479">Metal-binding</keyword>
<dbReference type="PANTHER" id="PTHR15822">
    <property type="entry name" value="TRAF AND TNF RECEPTOR-ASSOCIATED PROTEIN"/>
    <property type="match status" value="1"/>
</dbReference>
<dbReference type="GO" id="GO:0006302">
    <property type="term" value="P:double-strand break repair"/>
    <property type="evidence" value="ECO:0007669"/>
    <property type="project" value="TreeGrafter"/>
</dbReference>
<dbReference type="AlphaFoldDB" id="L8HI27"/>
<dbReference type="GO" id="GO:0046872">
    <property type="term" value="F:metal ion binding"/>
    <property type="evidence" value="ECO:0007669"/>
    <property type="project" value="UniProtKB-KW"/>
</dbReference>
<keyword evidence="12" id="KW-0255">Endonuclease</keyword>
<evidence type="ECO:0000313" key="13">
    <source>
        <dbReference type="Proteomes" id="UP000011083"/>
    </source>
</evidence>
<dbReference type="InterPro" id="IPR051547">
    <property type="entry name" value="TDP2-like"/>
</dbReference>
<dbReference type="GO" id="GO:0004519">
    <property type="term" value="F:endonuclease activity"/>
    <property type="evidence" value="ECO:0007669"/>
    <property type="project" value="UniProtKB-KW"/>
</dbReference>
<dbReference type="PANTHER" id="PTHR15822:SF4">
    <property type="entry name" value="TYROSYL-DNA PHOSPHODIESTERASE 2"/>
    <property type="match status" value="1"/>
</dbReference>
<dbReference type="RefSeq" id="XP_004356772.1">
    <property type="nucleotide sequence ID" value="XM_004356719.1"/>
</dbReference>
<organism evidence="12 13">
    <name type="scientific">Acanthamoeba castellanii (strain ATCC 30010 / Neff)</name>
    <dbReference type="NCBI Taxonomy" id="1257118"/>
    <lineage>
        <taxon>Eukaryota</taxon>
        <taxon>Amoebozoa</taxon>
        <taxon>Discosea</taxon>
        <taxon>Longamoebia</taxon>
        <taxon>Centramoebida</taxon>
        <taxon>Acanthamoebidae</taxon>
        <taxon>Acanthamoeba</taxon>
    </lineage>
</organism>
<dbReference type="GO" id="GO:0070260">
    <property type="term" value="F:5'-tyrosyl-DNA phosphodiesterase activity"/>
    <property type="evidence" value="ECO:0007669"/>
    <property type="project" value="TreeGrafter"/>
</dbReference>
<accession>L8HI27</accession>
<dbReference type="OrthoDB" id="9975959at2759"/>
<comment type="cofactor">
    <cofactor evidence="1">
        <name>Mn(2+)</name>
        <dbReference type="ChEBI" id="CHEBI:29035"/>
    </cofactor>
</comment>